<comment type="caution">
    <text evidence="1">The sequence shown here is derived from an EMBL/GenBank/DDBJ whole genome shotgun (WGS) entry which is preliminary data.</text>
</comment>
<organism evidence="1 2">
    <name type="scientific">Aureimonas glaciei</name>
    <dbReference type="NCBI Taxonomy" id="1776957"/>
    <lineage>
        <taxon>Bacteria</taxon>
        <taxon>Pseudomonadati</taxon>
        <taxon>Pseudomonadota</taxon>
        <taxon>Alphaproteobacteria</taxon>
        <taxon>Hyphomicrobiales</taxon>
        <taxon>Aurantimonadaceae</taxon>
        <taxon>Aureimonas</taxon>
    </lineage>
</organism>
<proteinExistence type="predicted"/>
<evidence type="ECO:0000313" key="1">
    <source>
        <dbReference type="EMBL" id="GGD28703.1"/>
    </source>
</evidence>
<dbReference type="Proteomes" id="UP000613160">
    <property type="component" value="Unassembled WGS sequence"/>
</dbReference>
<sequence>MRTPASGVAVLRRYVGLPAQGRGLRFLFRLFNLANAARILQEMLFYQGGVLVPKKTYRDAGIFDVKTRVVDDTARILTYATAHGTKEFTKKLGKAPELFGRLH</sequence>
<name>A0A916Y2K1_9HYPH</name>
<protein>
    <submittedName>
        <fullName evidence="1">Uncharacterized protein</fullName>
    </submittedName>
</protein>
<reference evidence="1" key="2">
    <citation type="submission" date="2020-09" db="EMBL/GenBank/DDBJ databases">
        <authorList>
            <person name="Sun Q."/>
            <person name="Zhou Y."/>
        </authorList>
    </citation>
    <scope>NUCLEOTIDE SEQUENCE</scope>
    <source>
        <strain evidence="1">CGMCC 1.15493</strain>
    </source>
</reference>
<reference evidence="1" key="1">
    <citation type="journal article" date="2014" name="Int. J. Syst. Evol. Microbiol.">
        <title>Complete genome sequence of Corynebacterium casei LMG S-19264T (=DSM 44701T), isolated from a smear-ripened cheese.</title>
        <authorList>
            <consortium name="US DOE Joint Genome Institute (JGI-PGF)"/>
            <person name="Walter F."/>
            <person name="Albersmeier A."/>
            <person name="Kalinowski J."/>
            <person name="Ruckert C."/>
        </authorList>
    </citation>
    <scope>NUCLEOTIDE SEQUENCE</scope>
    <source>
        <strain evidence="1">CGMCC 1.15493</strain>
    </source>
</reference>
<dbReference type="EMBL" id="BMJJ01000009">
    <property type="protein sequence ID" value="GGD28703.1"/>
    <property type="molecule type" value="Genomic_DNA"/>
</dbReference>
<keyword evidence="2" id="KW-1185">Reference proteome</keyword>
<dbReference type="AlphaFoldDB" id="A0A916Y2K1"/>
<accession>A0A916Y2K1</accession>
<gene>
    <name evidence="1" type="ORF">GCM10011335_34880</name>
</gene>
<evidence type="ECO:0000313" key="2">
    <source>
        <dbReference type="Proteomes" id="UP000613160"/>
    </source>
</evidence>